<dbReference type="EMBL" id="CM042039">
    <property type="protein sequence ID" value="KAI3726754.1"/>
    <property type="molecule type" value="Genomic_DNA"/>
</dbReference>
<evidence type="ECO:0000313" key="2">
    <source>
        <dbReference type="Proteomes" id="UP001056120"/>
    </source>
</evidence>
<comment type="caution">
    <text evidence="1">The sequence shown here is derived from an EMBL/GenBank/DDBJ whole genome shotgun (WGS) entry which is preliminary data.</text>
</comment>
<organism evidence="1 2">
    <name type="scientific">Smallanthus sonchifolius</name>
    <dbReference type="NCBI Taxonomy" id="185202"/>
    <lineage>
        <taxon>Eukaryota</taxon>
        <taxon>Viridiplantae</taxon>
        <taxon>Streptophyta</taxon>
        <taxon>Embryophyta</taxon>
        <taxon>Tracheophyta</taxon>
        <taxon>Spermatophyta</taxon>
        <taxon>Magnoliopsida</taxon>
        <taxon>eudicotyledons</taxon>
        <taxon>Gunneridae</taxon>
        <taxon>Pentapetalae</taxon>
        <taxon>asterids</taxon>
        <taxon>campanulids</taxon>
        <taxon>Asterales</taxon>
        <taxon>Asteraceae</taxon>
        <taxon>Asteroideae</taxon>
        <taxon>Heliantheae alliance</taxon>
        <taxon>Millerieae</taxon>
        <taxon>Smallanthus</taxon>
    </lineage>
</organism>
<sequence>MAEKKPSGFRFRLPWLLQPALTPTREPPTQPPRSTTQTSVTSTPAQRRPFRPPGIAPAPPAAAPTTVATTAPFSPKRSPPQSAASPPQPSVSSKSSVPKSPTAKTIEPLATQPANETQATTETLVPATPPQTPPFSPPRQTQSQSSPTQNSPPPPSISPNSSEPKSPIAKTTEPVAAQPAKETQTTTETISTIATAVPSTPPLSPPTEAQSQPNPPQISPPPLPSVSPKSSVPKYPTAKTIEPLATQPAKETQATTETPGPAIPHRVPPFSPPRQGQSQPSPPQTPPPTKQSSPPTKTTSEVSEIKSSTEITGEKPREITKVKGTQTKSMDSHSTDLKSQKPKLKTATRVPLHREIKDDVSKSIHKITTSSAKQSTDEKPASVITIAGTNTGALMHLGLDVIKRGYKLNSDTTAHDSAINGDESTQRDSEAGENKKPKAIVNSNIQGINNSVMFNSSVTERNPGVHLGFYRDLANINDSIMKNTESIEMQRAEVNITSPQKLVYDPTTGGSPGGALTEPSECEFEEDDPETSGKGYEIEVL</sequence>
<gene>
    <name evidence="1" type="ORF">L1987_66558</name>
</gene>
<dbReference type="Proteomes" id="UP001056120">
    <property type="component" value="Linkage Group LG22"/>
</dbReference>
<name>A0ACB9BXF4_9ASTR</name>
<accession>A0ACB9BXF4</accession>
<protein>
    <submittedName>
        <fullName evidence="1">Uncharacterized protein</fullName>
    </submittedName>
</protein>
<keyword evidence="2" id="KW-1185">Reference proteome</keyword>
<reference evidence="2" key="1">
    <citation type="journal article" date="2022" name="Mol. Ecol. Resour.">
        <title>The genomes of chicory, endive, great burdock and yacon provide insights into Asteraceae palaeo-polyploidization history and plant inulin production.</title>
        <authorList>
            <person name="Fan W."/>
            <person name="Wang S."/>
            <person name="Wang H."/>
            <person name="Wang A."/>
            <person name="Jiang F."/>
            <person name="Liu H."/>
            <person name="Zhao H."/>
            <person name="Xu D."/>
            <person name="Zhang Y."/>
        </authorList>
    </citation>
    <scope>NUCLEOTIDE SEQUENCE [LARGE SCALE GENOMIC DNA]</scope>
    <source>
        <strain evidence="2">cv. Yunnan</strain>
    </source>
</reference>
<reference evidence="1 2" key="2">
    <citation type="journal article" date="2022" name="Mol. Ecol. Resour.">
        <title>The genomes of chicory, endive, great burdock and yacon provide insights into Asteraceae paleo-polyploidization history and plant inulin production.</title>
        <authorList>
            <person name="Fan W."/>
            <person name="Wang S."/>
            <person name="Wang H."/>
            <person name="Wang A."/>
            <person name="Jiang F."/>
            <person name="Liu H."/>
            <person name="Zhao H."/>
            <person name="Xu D."/>
            <person name="Zhang Y."/>
        </authorList>
    </citation>
    <scope>NUCLEOTIDE SEQUENCE [LARGE SCALE GENOMIC DNA]</scope>
    <source>
        <strain evidence="2">cv. Yunnan</strain>
        <tissue evidence="1">Leaves</tissue>
    </source>
</reference>
<proteinExistence type="predicted"/>
<evidence type="ECO:0000313" key="1">
    <source>
        <dbReference type="EMBL" id="KAI3726754.1"/>
    </source>
</evidence>